<evidence type="ECO:0000256" key="1">
    <source>
        <dbReference type="ARBA" id="ARBA00004651"/>
    </source>
</evidence>
<dbReference type="Gene3D" id="1.20.1070.10">
    <property type="entry name" value="Rhodopsin 7-helix transmembrane proteins"/>
    <property type="match status" value="2"/>
</dbReference>
<keyword evidence="7" id="KW-1015">Disulfide bond</keyword>
<keyword evidence="6 12" id="KW-0472">Membrane</keyword>
<evidence type="ECO:0000313" key="15">
    <source>
        <dbReference type="Proteomes" id="UP000035682"/>
    </source>
</evidence>
<dbReference type="PROSITE" id="PS00237">
    <property type="entry name" value="G_PROTEIN_RECEP_F1_1"/>
    <property type="match status" value="1"/>
</dbReference>
<feature type="transmembrane region" description="Helical" evidence="12">
    <location>
        <begin position="157"/>
        <end position="178"/>
    </location>
</feature>
<evidence type="ECO:0000256" key="8">
    <source>
        <dbReference type="ARBA" id="ARBA00023170"/>
    </source>
</evidence>
<gene>
    <name evidence="14 16 17" type="ORF">SRAE_1000118000</name>
</gene>
<evidence type="ECO:0000256" key="3">
    <source>
        <dbReference type="ARBA" id="ARBA00022692"/>
    </source>
</evidence>
<feature type="transmembrane region" description="Helical" evidence="12">
    <location>
        <begin position="199"/>
        <end position="221"/>
    </location>
</feature>
<evidence type="ECO:0000256" key="4">
    <source>
        <dbReference type="ARBA" id="ARBA00022989"/>
    </source>
</evidence>
<dbReference type="WBParaSite" id="SRAE_1000118000.1">
    <property type="protein sequence ID" value="SRAE_1000118000.1"/>
    <property type="gene ID" value="WBGene00257783"/>
</dbReference>
<keyword evidence="5 10" id="KW-0297">G-protein coupled receptor</keyword>
<organism evidence="14">
    <name type="scientific">Strongyloides ratti</name>
    <name type="common">Parasitic roundworm</name>
    <dbReference type="NCBI Taxonomy" id="34506"/>
    <lineage>
        <taxon>Eukaryota</taxon>
        <taxon>Metazoa</taxon>
        <taxon>Ecdysozoa</taxon>
        <taxon>Nematoda</taxon>
        <taxon>Chromadorea</taxon>
        <taxon>Rhabditida</taxon>
        <taxon>Tylenchina</taxon>
        <taxon>Panagrolaimomorpha</taxon>
        <taxon>Strongyloidoidea</taxon>
        <taxon>Strongyloididae</taxon>
        <taxon>Strongyloides</taxon>
    </lineage>
</organism>
<keyword evidence="9 10" id="KW-0807">Transducer</keyword>
<dbReference type="PANTHER" id="PTHR24248">
    <property type="entry name" value="ADRENERGIC RECEPTOR-RELATED G-PROTEIN COUPLED RECEPTOR"/>
    <property type="match status" value="1"/>
</dbReference>
<dbReference type="PROSITE" id="PS50262">
    <property type="entry name" value="G_PROTEIN_RECEP_F1_2"/>
    <property type="match status" value="2"/>
</dbReference>
<accession>A0A090MVH7</accession>
<feature type="domain" description="G-protein coupled receptors family 1 profile" evidence="13">
    <location>
        <begin position="1022"/>
        <end position="1106"/>
    </location>
</feature>
<dbReference type="GO" id="GO:0001591">
    <property type="term" value="F:dopamine neurotransmitter receptor activity, coupled via Gi/Go"/>
    <property type="evidence" value="ECO:0007669"/>
    <property type="project" value="TreeGrafter"/>
</dbReference>
<keyword evidence="4 12" id="KW-1133">Transmembrane helix</keyword>
<dbReference type="RefSeq" id="XP_024502115.1">
    <property type="nucleotide sequence ID" value="XM_024648103.1"/>
</dbReference>
<dbReference type="InterPro" id="IPR000276">
    <property type="entry name" value="GPCR_Rhodpsn"/>
</dbReference>
<feature type="transmembrane region" description="Helical" evidence="12">
    <location>
        <begin position="117"/>
        <end position="142"/>
    </location>
</feature>
<evidence type="ECO:0000256" key="6">
    <source>
        <dbReference type="ARBA" id="ARBA00023136"/>
    </source>
</evidence>
<evidence type="ECO:0000256" key="9">
    <source>
        <dbReference type="ARBA" id="ARBA00023224"/>
    </source>
</evidence>
<feature type="transmembrane region" description="Helical" evidence="12">
    <location>
        <begin position="80"/>
        <end position="105"/>
    </location>
</feature>
<feature type="transmembrane region" description="Helical" evidence="12">
    <location>
        <begin position="241"/>
        <end position="267"/>
    </location>
</feature>
<reference evidence="14 15" key="1">
    <citation type="submission" date="2014-09" db="EMBL/GenBank/DDBJ databases">
        <authorList>
            <person name="Martin A.A."/>
        </authorList>
    </citation>
    <scope>NUCLEOTIDE SEQUENCE</scope>
    <source>
        <strain evidence="15">ED321</strain>
        <strain evidence="14">ED321 Heterogonic</strain>
    </source>
</reference>
<evidence type="ECO:0000256" key="5">
    <source>
        <dbReference type="ARBA" id="ARBA00023040"/>
    </source>
</evidence>
<dbReference type="STRING" id="34506.A0A090MVH7"/>
<evidence type="ECO:0000313" key="17">
    <source>
        <dbReference type="WormBase" id="SRAE_1000118000"/>
    </source>
</evidence>
<keyword evidence="3 10" id="KW-0812">Transmembrane</keyword>
<dbReference type="InterPro" id="IPR017452">
    <property type="entry name" value="GPCR_Rhodpsn_7TM"/>
</dbReference>
<reference evidence="16" key="2">
    <citation type="submission" date="2020-12" db="UniProtKB">
        <authorList>
            <consortium name="WormBaseParasite"/>
        </authorList>
    </citation>
    <scope>IDENTIFICATION</scope>
</reference>
<dbReference type="Pfam" id="PF00001">
    <property type="entry name" value="7tm_1"/>
    <property type="match status" value="2"/>
</dbReference>
<keyword evidence="2" id="KW-1003">Cell membrane</keyword>
<keyword evidence="8 10" id="KW-0675">Receptor</keyword>
<name>A0A090MVH7_STRRB</name>
<evidence type="ECO:0000259" key="13">
    <source>
        <dbReference type="PROSITE" id="PS50262"/>
    </source>
</evidence>
<dbReference type="SMART" id="SM01381">
    <property type="entry name" value="7TM_GPCR_Srsx"/>
    <property type="match status" value="1"/>
</dbReference>
<evidence type="ECO:0000313" key="14">
    <source>
        <dbReference type="EMBL" id="CEF62913.1"/>
    </source>
</evidence>
<keyword evidence="15" id="KW-1185">Reference proteome</keyword>
<protein>
    <submittedName>
        <fullName evidence="14 16">Dopamine D2-like receptor</fullName>
    </submittedName>
</protein>
<evidence type="ECO:0000256" key="7">
    <source>
        <dbReference type="ARBA" id="ARBA00023157"/>
    </source>
</evidence>
<dbReference type="PANTHER" id="PTHR24248:SF125">
    <property type="entry name" value="DOPAMINE D2-LIKE RECEPTOR"/>
    <property type="match status" value="1"/>
</dbReference>
<feature type="transmembrane region" description="Helical" evidence="12">
    <location>
        <begin position="1049"/>
        <end position="1069"/>
    </location>
</feature>
<evidence type="ECO:0000313" key="16">
    <source>
        <dbReference type="WBParaSite" id="SRAE_1000118000.1"/>
    </source>
</evidence>
<evidence type="ECO:0000256" key="10">
    <source>
        <dbReference type="RuleBase" id="RU000688"/>
    </source>
</evidence>
<evidence type="ECO:0000256" key="11">
    <source>
        <dbReference type="SAM" id="MobiDB-lite"/>
    </source>
</evidence>
<dbReference type="GO" id="GO:0004930">
    <property type="term" value="F:G protein-coupled receptor activity"/>
    <property type="evidence" value="ECO:0007669"/>
    <property type="project" value="UniProtKB-KW"/>
</dbReference>
<dbReference type="PRINTS" id="PR00237">
    <property type="entry name" value="GPCRRHODOPSN"/>
</dbReference>
<feature type="region of interest" description="Disordered" evidence="11">
    <location>
        <begin position="347"/>
        <end position="369"/>
    </location>
</feature>
<dbReference type="WormBase" id="SRAE_1000118000">
    <property type="protein sequence ID" value="SRP11029"/>
    <property type="gene ID" value="WBGene00257783"/>
</dbReference>
<dbReference type="GeneID" id="36375278"/>
<evidence type="ECO:0000256" key="12">
    <source>
        <dbReference type="SAM" id="Phobius"/>
    </source>
</evidence>
<dbReference type="GO" id="GO:0045202">
    <property type="term" value="C:synapse"/>
    <property type="evidence" value="ECO:0007669"/>
    <property type="project" value="GOC"/>
</dbReference>
<dbReference type="AlphaFoldDB" id="A0A090MVH7"/>
<comment type="subcellular location">
    <subcellularLocation>
        <location evidence="1">Cell membrane</location>
        <topology evidence="1">Multi-pass membrane protein</topology>
    </subcellularLocation>
</comment>
<feature type="compositionally biased region" description="Acidic residues" evidence="11">
    <location>
        <begin position="347"/>
        <end position="366"/>
    </location>
</feature>
<dbReference type="OrthoDB" id="6358729at2759"/>
<comment type="similarity">
    <text evidence="10">Belongs to the G-protein coupled receptor 1 family.</text>
</comment>
<dbReference type="OMA" id="NEMIHRE"/>
<dbReference type="EMBL" id="LN609528">
    <property type="protein sequence ID" value="CEF62913.1"/>
    <property type="molecule type" value="Genomic_DNA"/>
</dbReference>
<proteinExistence type="inferred from homology"/>
<evidence type="ECO:0000256" key="2">
    <source>
        <dbReference type="ARBA" id="ARBA00022475"/>
    </source>
</evidence>
<dbReference type="SUPFAM" id="SSF81321">
    <property type="entry name" value="Family A G protein-coupled receptor-like"/>
    <property type="match status" value="2"/>
</dbReference>
<feature type="domain" description="G-protein coupled receptors family 1 profile" evidence="13">
    <location>
        <begin position="97"/>
        <end position="327"/>
    </location>
</feature>
<dbReference type="Proteomes" id="UP000035682">
    <property type="component" value="Unplaced"/>
</dbReference>
<feature type="transmembrane region" description="Helical" evidence="12">
    <location>
        <begin position="1089"/>
        <end position="1109"/>
    </location>
</feature>
<sequence length="1138" mass="128970">MLIALIIPLICRGKISNYDYPSFNKLLSFPKFEDNVNQIDKRKFNDNETIIEKIKPEVIGFRANSYDYDLSKDMEQSPPALIYTLFLCLIPLATVIGNVLIIVAVLRFKTLHTAINFLILGLAVADLLVALFVMPFAVYVYMHDGNWLLGSRMCDMYTAGDVACSTASILLLAVISFDRYRAVSSPIEYSRQSKNIKRVLLILLAIWIISFSLASPIVLGVNEPPPDASQNECRLYSASFSISSSIISFVIPCFIVLFVYIRIMVALRKRQKAAKMRRAANGGCGVKNDRRSFRLRSFKNQTNDLTKDEASRIVSAPAVSMMMMALPSMSKRMQKMEKSNKIIESTITEDDYEEDDNNSVESDESTYESCMDDRRNKKMGLPMVSNLARVLDSSKSYNLLFSSIGLSKDIKDKKNDILRRKSFAFKKSSNFVKCIENRRHSSGNITINPTNSTSTYALFNVNSFSNSKSSFICKSVPQVLSNIHSLLKATSIQSLILPHSLEEKSLCNESYHKPSYTPLHGNNINLNKRKNSYDTSYHQTSLIPSNFNHIEQVSNTNKPVFKLFDYDMNVSSDLIDNPIELACEKLNVKECENQSVPLDSSNPLYSFQGEKNLPSKLENFPANRFVDTSKSTTSVKSTEFDESISLTKNSASSDYSESLSNVEIEKPKSEKKSNFFSATARRYTLAKIPGREITQHGDKLLKNVINKFYLKKHSHSIDVPNLLEQVNSANLKKIKNDMNFELYKNYNFIPTKESPLINSYEFNGSSKCLELNNVIKNEYIKEEDNFSIDDLQKFQEDILAGKITTKCYSTAPLAKSEFDMNDDTSGKSSLHSFDNCPSTHTILYGLETLNDPALCSLHEFDNMNEMNKDDFDDGILLENEYIIDDIISNASNESSTECQSIPSNSITFQLSMDKSFNDNNTRKTSTIAKQVSLPIQPSLIIHSPEDVENERRGKNPKLTISASNIEIGFNEIHQNDEINTKSSYESETKLSVASKMLEIKNKFFSHSEDNFQKIVTKKNGQKSVKRKESSMKRKANKVQRKEKRATKTLGIVVGTFLICWVPFFSLNIINGICNLIEAESCQVGFNPFFYTTWIGYMNSFMNPIIYSIFNTEFRRAFKSILTGNNNGNRNRWVLTRTS</sequence>
<dbReference type="CTD" id="36375278"/>
<dbReference type="GO" id="GO:0005886">
    <property type="term" value="C:plasma membrane"/>
    <property type="evidence" value="ECO:0007669"/>
    <property type="project" value="UniProtKB-SubCell"/>
</dbReference>